<keyword evidence="4" id="KW-1185">Reference proteome</keyword>
<feature type="transmembrane region" description="Helical" evidence="1">
    <location>
        <begin position="135"/>
        <end position="155"/>
    </location>
</feature>
<evidence type="ECO:0000259" key="2">
    <source>
        <dbReference type="Pfam" id="PF20349"/>
    </source>
</evidence>
<evidence type="ECO:0000313" key="4">
    <source>
        <dbReference type="Proteomes" id="UP000445000"/>
    </source>
</evidence>
<gene>
    <name evidence="3" type="ORF">GCM10011487_30930</name>
</gene>
<reference evidence="4" key="1">
    <citation type="submission" date="2020-01" db="EMBL/GenBank/DDBJ databases">
        <title>'Steroidobacter agaridevorans' sp. nov., agar-degrading bacteria isolated from rhizosphere soils.</title>
        <authorList>
            <person name="Ikenaga M."/>
            <person name="Kataoka M."/>
            <person name="Murouchi A."/>
            <person name="Katsuragi S."/>
            <person name="Sakai M."/>
        </authorList>
    </citation>
    <scope>NUCLEOTIDE SEQUENCE [LARGE SCALE GENOMIC DNA]</scope>
    <source>
        <strain evidence="4">YU21-B</strain>
    </source>
</reference>
<keyword evidence="1" id="KW-0472">Membrane</keyword>
<keyword evidence="1" id="KW-1133">Transmembrane helix</keyword>
<feature type="transmembrane region" description="Helical" evidence="1">
    <location>
        <begin position="23"/>
        <end position="45"/>
    </location>
</feature>
<comment type="caution">
    <text evidence="3">The sequence shown here is derived from an EMBL/GenBank/DDBJ whole genome shotgun (WGS) entry which is preliminary data.</text>
</comment>
<protein>
    <recommendedName>
        <fullName evidence="2">DUF6644 domain-containing protein</fullName>
    </recommendedName>
</protein>
<keyword evidence="1" id="KW-0812">Transmembrane</keyword>
<proteinExistence type="predicted"/>
<dbReference type="Proteomes" id="UP000445000">
    <property type="component" value="Unassembled WGS sequence"/>
</dbReference>
<name>A0A829YDR8_9GAMM</name>
<dbReference type="AlphaFoldDB" id="A0A829YDR8"/>
<organism evidence="3 4">
    <name type="scientific">Steroidobacter agaridevorans</name>
    <dbReference type="NCBI Taxonomy" id="2695856"/>
    <lineage>
        <taxon>Bacteria</taxon>
        <taxon>Pseudomonadati</taxon>
        <taxon>Pseudomonadota</taxon>
        <taxon>Gammaproteobacteria</taxon>
        <taxon>Steroidobacterales</taxon>
        <taxon>Steroidobacteraceae</taxon>
        <taxon>Steroidobacter</taxon>
    </lineage>
</organism>
<evidence type="ECO:0000256" key="1">
    <source>
        <dbReference type="SAM" id="Phobius"/>
    </source>
</evidence>
<feature type="transmembrane region" description="Helical" evidence="1">
    <location>
        <begin position="73"/>
        <end position="91"/>
    </location>
</feature>
<dbReference type="RefSeq" id="WP_161812790.1">
    <property type="nucleotide sequence ID" value="NZ_BLJN01000003.1"/>
</dbReference>
<feature type="transmembrane region" description="Helical" evidence="1">
    <location>
        <begin position="97"/>
        <end position="114"/>
    </location>
</feature>
<evidence type="ECO:0000313" key="3">
    <source>
        <dbReference type="EMBL" id="GFE81093.1"/>
    </source>
</evidence>
<sequence length="158" mass="17419">MLLSFFEWLEASSLGVFMKDLPATFAVVEAVHLMGLALLGGTVLAQDLRLLNVIMRDVPSNVVTEQGHRWFKVGLWILLLTGVPMLAGVATKCYHNPFYWTKMIALAVGILFVFTLKQPLLRADHATLKPATLKLMALASMSVWFLVAASGRWIGFSG</sequence>
<feature type="domain" description="DUF6644" evidence="2">
    <location>
        <begin position="5"/>
        <end position="157"/>
    </location>
</feature>
<dbReference type="InterPro" id="IPR046586">
    <property type="entry name" value="DUF6644"/>
</dbReference>
<dbReference type="EMBL" id="BLJN01000003">
    <property type="protein sequence ID" value="GFE81093.1"/>
    <property type="molecule type" value="Genomic_DNA"/>
</dbReference>
<accession>A0A829YDR8</accession>
<dbReference type="Pfam" id="PF20349">
    <property type="entry name" value="DUF6644"/>
    <property type="match status" value="1"/>
</dbReference>